<dbReference type="EMBL" id="BARS01016701">
    <property type="protein sequence ID" value="GAF89802.1"/>
    <property type="molecule type" value="Genomic_DNA"/>
</dbReference>
<accession>X0TNT3</accession>
<protein>
    <submittedName>
        <fullName evidence="1">Uncharacterized protein</fullName>
    </submittedName>
</protein>
<name>X0TNT3_9ZZZZ</name>
<gene>
    <name evidence="1" type="ORF">S01H1_27431</name>
</gene>
<evidence type="ECO:0000313" key="1">
    <source>
        <dbReference type="EMBL" id="GAF89802.1"/>
    </source>
</evidence>
<comment type="caution">
    <text evidence="1">The sequence shown here is derived from an EMBL/GenBank/DDBJ whole genome shotgun (WGS) entry which is preliminary data.</text>
</comment>
<organism evidence="1">
    <name type="scientific">marine sediment metagenome</name>
    <dbReference type="NCBI Taxonomy" id="412755"/>
    <lineage>
        <taxon>unclassified sequences</taxon>
        <taxon>metagenomes</taxon>
        <taxon>ecological metagenomes</taxon>
    </lineage>
</organism>
<proteinExistence type="predicted"/>
<reference evidence="1" key="1">
    <citation type="journal article" date="2014" name="Front. Microbiol.">
        <title>High frequency of phylogenetically diverse reductive dehalogenase-homologous genes in deep subseafloor sedimentary metagenomes.</title>
        <authorList>
            <person name="Kawai M."/>
            <person name="Futagami T."/>
            <person name="Toyoda A."/>
            <person name="Takaki Y."/>
            <person name="Nishi S."/>
            <person name="Hori S."/>
            <person name="Arai W."/>
            <person name="Tsubouchi T."/>
            <person name="Morono Y."/>
            <person name="Uchiyama I."/>
            <person name="Ito T."/>
            <person name="Fujiyama A."/>
            <person name="Inagaki F."/>
            <person name="Takami H."/>
        </authorList>
    </citation>
    <scope>NUCLEOTIDE SEQUENCE</scope>
    <source>
        <strain evidence="1">Expedition CK06-06</strain>
    </source>
</reference>
<sequence>MEANVATLKSIIDGGEMVLLALVLAGGWRLLKPAVDGWLEQYQQLLKVVLELTTSLALINANLKQTVEVQKELTKGLDSHESKAELRHHEIMRGLKGKLGHDPAD</sequence>
<dbReference type="AlphaFoldDB" id="X0TNT3"/>